<organism evidence="10 11">
    <name type="scientific">Pelagibacterium halotolerans (strain DSM 22347 / JCM 15775 / CGMCC 1.7692 / B2)</name>
    <dbReference type="NCBI Taxonomy" id="1082931"/>
    <lineage>
        <taxon>Bacteria</taxon>
        <taxon>Pseudomonadati</taxon>
        <taxon>Pseudomonadota</taxon>
        <taxon>Alphaproteobacteria</taxon>
        <taxon>Hyphomicrobiales</taxon>
        <taxon>Devosiaceae</taxon>
        <taxon>Pelagibacterium</taxon>
    </lineage>
</organism>
<feature type="binding site" evidence="6 7">
    <location>
        <position position="192"/>
    </location>
    <ligand>
        <name>FMN</name>
        <dbReference type="ChEBI" id="CHEBI:58210"/>
    </ligand>
</feature>
<evidence type="ECO:0000256" key="6">
    <source>
        <dbReference type="HAMAP-Rule" id="MF_01629"/>
    </source>
</evidence>
<comment type="subunit">
    <text evidence="6">Homodimer.</text>
</comment>
<proteinExistence type="inferred from homology"/>
<dbReference type="Proteomes" id="UP000008850">
    <property type="component" value="Chromosome"/>
</dbReference>
<keyword evidence="5 6" id="KW-0664">Pyridoxine biosynthesis</keyword>
<keyword evidence="11" id="KW-1185">Reference proteome</keyword>
<dbReference type="AlphaFoldDB" id="G4RBX6"/>
<dbReference type="STRING" id="1082931.KKY_598"/>
<feature type="binding site" evidence="6">
    <location>
        <position position="128"/>
    </location>
    <ligand>
        <name>substrate</name>
    </ligand>
</feature>
<dbReference type="PATRIC" id="fig|1082931.4.peg.594"/>
<dbReference type="InterPro" id="IPR019576">
    <property type="entry name" value="Pyridoxamine_oxidase_dimer_C"/>
</dbReference>
<dbReference type="PANTHER" id="PTHR10851:SF0">
    <property type="entry name" value="PYRIDOXINE-5'-PHOSPHATE OXIDASE"/>
    <property type="match status" value="1"/>
</dbReference>
<dbReference type="SUPFAM" id="SSF50475">
    <property type="entry name" value="FMN-binding split barrel"/>
    <property type="match status" value="1"/>
</dbReference>
<dbReference type="HOGENOM" id="CLU_032263_2_3_5"/>
<feature type="binding site" evidence="6">
    <location>
        <begin position="188"/>
        <end position="190"/>
    </location>
    <ligand>
        <name>substrate</name>
    </ligand>
</feature>
<evidence type="ECO:0000256" key="2">
    <source>
        <dbReference type="ARBA" id="ARBA00022630"/>
    </source>
</evidence>
<dbReference type="InterPro" id="IPR011576">
    <property type="entry name" value="Pyridox_Oxase_N"/>
</dbReference>
<dbReference type="RefSeq" id="WP_014129788.1">
    <property type="nucleotide sequence ID" value="NC_016078.1"/>
</dbReference>
<feature type="binding site" evidence="6 7">
    <location>
        <begin position="73"/>
        <end position="74"/>
    </location>
    <ligand>
        <name>FMN</name>
        <dbReference type="ChEBI" id="CHEBI:58210"/>
    </ligand>
</feature>
<dbReference type="GO" id="GO:0008615">
    <property type="term" value="P:pyridoxine biosynthetic process"/>
    <property type="evidence" value="ECO:0007669"/>
    <property type="project" value="UniProtKB-UniRule"/>
</dbReference>
<evidence type="ECO:0000259" key="8">
    <source>
        <dbReference type="Pfam" id="PF01243"/>
    </source>
</evidence>
<keyword evidence="3 6" id="KW-0288">FMN</keyword>
<sequence>MPVTASLTDLLFDDAYDGAIDPLELFPHWLEEARETEPNDPNAMAVASVDDTGMPDLRMVLLNGYSHEGFVFFTNFESAKGRELIANPKAALLFHWKSLRRQVRIRGPVQEVTQSEADTYFASRPAQSRIGAHASDQSRPLQSRNALVERVEMLTEKFADGGIGRPAHWSGFRVKPLQIEFWKDGAFRLHDRVLFTRPDLASDWSRTRLFP</sequence>
<comment type="catalytic activity">
    <reaction evidence="6">
        <text>pyridoxamine 5'-phosphate + O2 + H2O = pyridoxal 5'-phosphate + H2O2 + NH4(+)</text>
        <dbReference type="Rhea" id="RHEA:15817"/>
        <dbReference type="ChEBI" id="CHEBI:15377"/>
        <dbReference type="ChEBI" id="CHEBI:15379"/>
        <dbReference type="ChEBI" id="CHEBI:16240"/>
        <dbReference type="ChEBI" id="CHEBI:28938"/>
        <dbReference type="ChEBI" id="CHEBI:58451"/>
        <dbReference type="ChEBI" id="CHEBI:597326"/>
        <dbReference type="EC" id="1.4.3.5"/>
    </reaction>
</comment>
<feature type="binding site" evidence="6 7">
    <location>
        <position position="182"/>
    </location>
    <ligand>
        <name>FMN</name>
        <dbReference type="ChEBI" id="CHEBI:58210"/>
    </ligand>
</feature>
<feature type="binding site" evidence="6 7">
    <location>
        <begin position="137"/>
        <end position="138"/>
    </location>
    <ligand>
        <name>FMN</name>
        <dbReference type="ChEBI" id="CHEBI:58210"/>
    </ligand>
</feature>
<dbReference type="GO" id="GO:0010181">
    <property type="term" value="F:FMN binding"/>
    <property type="evidence" value="ECO:0007669"/>
    <property type="project" value="UniProtKB-UniRule"/>
</dbReference>
<comment type="cofactor">
    <cofactor evidence="6 7">
        <name>FMN</name>
        <dbReference type="ChEBI" id="CHEBI:58210"/>
    </cofactor>
    <text evidence="6 7">Binds 1 FMN per subunit.</text>
</comment>
<feature type="domain" description="Pyridoxine 5'-phosphate oxidase dimerisation C-terminal" evidence="9">
    <location>
        <begin position="169"/>
        <end position="211"/>
    </location>
</feature>
<evidence type="ECO:0000256" key="5">
    <source>
        <dbReference type="ARBA" id="ARBA00023096"/>
    </source>
</evidence>
<name>G4RBX6_PELHB</name>
<feature type="binding site" evidence="6">
    <location>
        <position position="120"/>
    </location>
    <ligand>
        <name>substrate</name>
    </ligand>
</feature>
<dbReference type="KEGG" id="phl:KKY_598"/>
<feature type="binding site" evidence="6 7">
    <location>
        <position position="80"/>
    </location>
    <ligand>
        <name>FMN</name>
        <dbReference type="ChEBI" id="CHEBI:58210"/>
    </ligand>
</feature>
<dbReference type="EC" id="1.4.3.5" evidence="6"/>
<reference evidence="10 11" key="1">
    <citation type="journal article" date="2012" name="J. Bacteriol.">
        <title>Complete genome sequence of Pelagibacterium halotolerans B2T.</title>
        <authorList>
            <person name="Huo Y.Y."/>
            <person name="Cheng H."/>
            <person name="Han X.F."/>
            <person name="Jiang X.W."/>
            <person name="Sun C."/>
            <person name="Zhang X.Q."/>
            <person name="Zhu X.F."/>
            <person name="Liu Y.F."/>
            <person name="Li P.F."/>
            <person name="Ni P.X."/>
            <person name="Wu M."/>
        </authorList>
    </citation>
    <scope>NUCLEOTIDE SEQUENCE [LARGE SCALE GENOMIC DNA]</scope>
    <source>
        <strain evidence="11">DSM 22347 / JCM 15775 / CGMCC 1.7692 / B2</strain>
    </source>
</reference>
<evidence type="ECO:0000256" key="7">
    <source>
        <dbReference type="PIRSR" id="PIRSR000190-2"/>
    </source>
</evidence>
<comment type="function">
    <text evidence="6">Catalyzes the oxidation of either pyridoxine 5'-phosphate (PNP) or pyridoxamine 5'-phosphate (PMP) into pyridoxal 5'-phosphate (PLP).</text>
</comment>
<comment type="caution">
    <text evidence="6">Lacks conserved residue(s) required for the propagation of feature annotation.</text>
</comment>
<evidence type="ECO:0000256" key="4">
    <source>
        <dbReference type="ARBA" id="ARBA00023002"/>
    </source>
</evidence>
<dbReference type="NCBIfam" id="TIGR00558">
    <property type="entry name" value="pdxH"/>
    <property type="match status" value="1"/>
</dbReference>
<evidence type="ECO:0000256" key="3">
    <source>
        <dbReference type="ARBA" id="ARBA00022643"/>
    </source>
</evidence>
<feature type="domain" description="Pyridoxamine 5'-phosphate oxidase N-terminal" evidence="8">
    <location>
        <begin position="31"/>
        <end position="152"/>
    </location>
</feature>
<dbReference type="HAMAP" id="MF_01629">
    <property type="entry name" value="PdxH"/>
    <property type="match status" value="1"/>
</dbReference>
<comment type="catalytic activity">
    <reaction evidence="6">
        <text>pyridoxine 5'-phosphate + O2 = pyridoxal 5'-phosphate + H2O2</text>
        <dbReference type="Rhea" id="RHEA:15149"/>
        <dbReference type="ChEBI" id="CHEBI:15379"/>
        <dbReference type="ChEBI" id="CHEBI:16240"/>
        <dbReference type="ChEBI" id="CHEBI:58589"/>
        <dbReference type="ChEBI" id="CHEBI:597326"/>
        <dbReference type="EC" id="1.4.3.5"/>
    </reaction>
</comment>
<dbReference type="PANTHER" id="PTHR10851">
    <property type="entry name" value="PYRIDOXINE-5-PHOSPHATE OXIDASE"/>
    <property type="match status" value="1"/>
</dbReference>
<protein>
    <recommendedName>
        <fullName evidence="6">Pyridoxine/pyridoxamine 5'-phosphate oxidase</fullName>
        <ecNumber evidence="6">1.4.3.5</ecNumber>
    </recommendedName>
    <alternativeName>
        <fullName evidence="6">PNP/PMP oxidase</fullName>
        <shortName evidence="6">PNPOx</shortName>
    </alternativeName>
    <alternativeName>
        <fullName evidence="6">Pyridoxal 5'-phosphate synthase</fullName>
    </alternativeName>
</protein>
<dbReference type="PIRSF" id="PIRSF000190">
    <property type="entry name" value="Pyd_amn-ph_oxd"/>
    <property type="match status" value="1"/>
</dbReference>
<comment type="pathway">
    <text evidence="6">Cofactor metabolism; pyridoxal 5'-phosphate salvage; pyridoxal 5'-phosphate from pyridoxine 5'-phosphate: step 1/1.</text>
</comment>
<feature type="binding site" evidence="6">
    <location>
        <position position="124"/>
    </location>
    <ligand>
        <name>substrate</name>
    </ligand>
</feature>
<dbReference type="Gene3D" id="2.30.110.10">
    <property type="entry name" value="Electron Transport, Fmn-binding Protein, Chain A"/>
    <property type="match status" value="1"/>
</dbReference>
<dbReference type="Pfam" id="PF10590">
    <property type="entry name" value="PNP_phzG_C"/>
    <property type="match status" value="1"/>
</dbReference>
<feature type="binding site" evidence="6 7">
    <location>
        <position position="102"/>
    </location>
    <ligand>
        <name>FMN</name>
        <dbReference type="ChEBI" id="CHEBI:58210"/>
    </ligand>
</feature>
<dbReference type="InterPro" id="IPR000659">
    <property type="entry name" value="Pyridox_Oxase"/>
</dbReference>
<dbReference type="Pfam" id="PF01243">
    <property type="entry name" value="PNPOx_N"/>
    <property type="match status" value="1"/>
</dbReference>
<dbReference type="EMBL" id="CP003075">
    <property type="protein sequence ID" value="AEQ50639.1"/>
    <property type="molecule type" value="Genomic_DNA"/>
</dbReference>
<comment type="similarity">
    <text evidence="1 6">Belongs to the pyridoxamine 5'-phosphate oxidase family.</text>
</comment>
<evidence type="ECO:0000256" key="1">
    <source>
        <dbReference type="ARBA" id="ARBA00007301"/>
    </source>
</evidence>
<keyword evidence="4 6" id="KW-0560">Oxidoreductase</keyword>
<comment type="pathway">
    <text evidence="6">Cofactor metabolism; pyridoxal 5'-phosphate salvage; pyridoxal 5'-phosphate from pyridoxamine 5'-phosphate: step 1/1.</text>
</comment>
<dbReference type="UniPathway" id="UPA01068">
    <property type="reaction ID" value="UER00304"/>
</dbReference>
<evidence type="ECO:0000259" key="9">
    <source>
        <dbReference type="Pfam" id="PF10590"/>
    </source>
</evidence>
<dbReference type="eggNOG" id="COG0259">
    <property type="taxonomic scope" value="Bacteria"/>
</dbReference>
<keyword evidence="2 6" id="KW-0285">Flavoprotein</keyword>
<dbReference type="InterPro" id="IPR012349">
    <property type="entry name" value="Split_barrel_FMN-bd"/>
</dbReference>
<evidence type="ECO:0000313" key="10">
    <source>
        <dbReference type="EMBL" id="AEQ50639.1"/>
    </source>
</evidence>
<dbReference type="NCBIfam" id="NF004231">
    <property type="entry name" value="PRK05679.1"/>
    <property type="match status" value="1"/>
</dbReference>
<gene>
    <name evidence="6" type="primary">pdxH</name>
    <name evidence="10" type="ordered locus">KKY_598</name>
</gene>
<dbReference type="GO" id="GO:0004733">
    <property type="term" value="F:pyridoxamine phosphate oxidase activity"/>
    <property type="evidence" value="ECO:0007669"/>
    <property type="project" value="UniProtKB-UniRule"/>
</dbReference>
<accession>G4RBX6</accession>
<evidence type="ECO:0000313" key="11">
    <source>
        <dbReference type="Proteomes" id="UP000008850"/>
    </source>
</evidence>